<feature type="compositionally biased region" description="Low complexity" evidence="1">
    <location>
        <begin position="146"/>
        <end position="171"/>
    </location>
</feature>
<evidence type="ECO:0008006" key="4">
    <source>
        <dbReference type="Google" id="ProtNLM"/>
    </source>
</evidence>
<name>A0ABR5N7F5_BRECH</name>
<accession>A0ABR5N7F5</accession>
<dbReference type="Proteomes" id="UP000051063">
    <property type="component" value="Unassembled WGS sequence"/>
</dbReference>
<dbReference type="RefSeq" id="WP_055745400.1">
    <property type="nucleotide sequence ID" value="NZ_LJJB01000010.1"/>
</dbReference>
<evidence type="ECO:0000313" key="3">
    <source>
        <dbReference type="Proteomes" id="UP000051063"/>
    </source>
</evidence>
<gene>
    <name evidence="2" type="ORF">AN963_15245</name>
</gene>
<keyword evidence="3" id="KW-1185">Reference proteome</keyword>
<dbReference type="EMBL" id="LJJB01000010">
    <property type="protein sequence ID" value="KQL46319.1"/>
    <property type="molecule type" value="Genomic_DNA"/>
</dbReference>
<evidence type="ECO:0000313" key="2">
    <source>
        <dbReference type="EMBL" id="KQL46319.1"/>
    </source>
</evidence>
<reference evidence="2 3" key="1">
    <citation type="submission" date="2015-09" db="EMBL/GenBank/DDBJ databases">
        <title>Genome sequencing project for genomic taxonomy and phylogenomics of Bacillus-like bacteria.</title>
        <authorList>
            <person name="Liu B."/>
            <person name="Wang J."/>
            <person name="Zhu Y."/>
            <person name="Liu G."/>
            <person name="Chen Q."/>
            <person name="Chen Z."/>
            <person name="Lan J."/>
            <person name="Che J."/>
            <person name="Ge C."/>
            <person name="Shi H."/>
            <person name="Pan Z."/>
            <person name="Liu X."/>
        </authorList>
    </citation>
    <scope>NUCLEOTIDE SEQUENCE [LARGE SCALE GENOMIC DNA]</scope>
    <source>
        <strain evidence="2 3">DSM 8552</strain>
    </source>
</reference>
<organism evidence="2 3">
    <name type="scientific">Brevibacillus choshinensis</name>
    <dbReference type="NCBI Taxonomy" id="54911"/>
    <lineage>
        <taxon>Bacteria</taxon>
        <taxon>Bacillati</taxon>
        <taxon>Bacillota</taxon>
        <taxon>Bacilli</taxon>
        <taxon>Bacillales</taxon>
        <taxon>Paenibacillaceae</taxon>
        <taxon>Brevibacillus</taxon>
    </lineage>
</organism>
<proteinExistence type="predicted"/>
<protein>
    <recommendedName>
        <fullName evidence="4">Spore coat protein</fullName>
    </recommendedName>
</protein>
<feature type="region of interest" description="Disordered" evidence="1">
    <location>
        <begin position="144"/>
        <end position="171"/>
    </location>
</feature>
<evidence type="ECO:0000256" key="1">
    <source>
        <dbReference type="SAM" id="MobiDB-lite"/>
    </source>
</evidence>
<comment type="caution">
    <text evidence="2">The sequence shown here is derived from an EMBL/GenBank/DDBJ whole genome shotgun (WGS) entry which is preliminary data.</text>
</comment>
<sequence>MDKASMDLLVGRSVRVDRGGPESRTGKLLSAQNDYFVIYSENDGRIVYYKKDHVKSLTLDSREVSDVVIESNEAEQQPVLQYFEADSFISVLQSMHLYSVQINRGGPEKIEGVIVDANESEVTLIVGNEVVKILPFHIRNISYSGKQNNDQNNNSNNSNNKSNKNNRNSRR</sequence>